<dbReference type="EMBL" id="KZ613477">
    <property type="protein sequence ID" value="PMD22535.1"/>
    <property type="molecule type" value="Genomic_DNA"/>
</dbReference>
<feature type="region of interest" description="Disordered" evidence="1">
    <location>
        <begin position="1"/>
        <end position="21"/>
    </location>
</feature>
<dbReference type="AlphaFoldDB" id="A0A2J6Q8H0"/>
<gene>
    <name evidence="2" type="ORF">NA56DRAFT_89928</name>
</gene>
<evidence type="ECO:0000256" key="1">
    <source>
        <dbReference type="SAM" id="MobiDB-lite"/>
    </source>
</evidence>
<protein>
    <submittedName>
        <fullName evidence="2">Uncharacterized protein</fullName>
    </submittedName>
</protein>
<proteinExistence type="predicted"/>
<evidence type="ECO:0000313" key="2">
    <source>
        <dbReference type="EMBL" id="PMD22535.1"/>
    </source>
</evidence>
<dbReference type="Proteomes" id="UP000235672">
    <property type="component" value="Unassembled WGS sequence"/>
</dbReference>
<accession>A0A2J6Q8H0</accession>
<sequence length="153" mass="17225">MASSKSHCFPPSSTSSSPLLPFKQPHRAKSVQVRSELYVSYSLFASNRPQDHYLQEGAHEGLSSKGSFGYLMQIFRALFGNRDLLSHTILQSFAFQSILGRFSCDSTAARVQSKAPEEQIFPQIPHVLHLFHSFIQEINHGLLVPSNFLFSLR</sequence>
<keyword evidence="3" id="KW-1185">Reference proteome</keyword>
<evidence type="ECO:0000313" key="3">
    <source>
        <dbReference type="Proteomes" id="UP000235672"/>
    </source>
</evidence>
<name>A0A2J6Q8H0_9HELO</name>
<organism evidence="2 3">
    <name type="scientific">Hyaloscypha hepaticicola</name>
    <dbReference type="NCBI Taxonomy" id="2082293"/>
    <lineage>
        <taxon>Eukaryota</taxon>
        <taxon>Fungi</taxon>
        <taxon>Dikarya</taxon>
        <taxon>Ascomycota</taxon>
        <taxon>Pezizomycotina</taxon>
        <taxon>Leotiomycetes</taxon>
        <taxon>Helotiales</taxon>
        <taxon>Hyaloscyphaceae</taxon>
        <taxon>Hyaloscypha</taxon>
    </lineage>
</organism>
<reference evidence="2 3" key="1">
    <citation type="submission" date="2016-05" db="EMBL/GenBank/DDBJ databases">
        <title>A degradative enzymes factory behind the ericoid mycorrhizal symbiosis.</title>
        <authorList>
            <consortium name="DOE Joint Genome Institute"/>
            <person name="Martino E."/>
            <person name="Morin E."/>
            <person name="Grelet G."/>
            <person name="Kuo A."/>
            <person name="Kohler A."/>
            <person name="Daghino S."/>
            <person name="Barry K."/>
            <person name="Choi C."/>
            <person name="Cichocki N."/>
            <person name="Clum A."/>
            <person name="Copeland A."/>
            <person name="Hainaut M."/>
            <person name="Haridas S."/>
            <person name="Labutti K."/>
            <person name="Lindquist E."/>
            <person name="Lipzen A."/>
            <person name="Khouja H.-R."/>
            <person name="Murat C."/>
            <person name="Ohm R."/>
            <person name="Olson A."/>
            <person name="Spatafora J."/>
            <person name="Veneault-Fourrey C."/>
            <person name="Henrissat B."/>
            <person name="Grigoriev I."/>
            <person name="Martin F."/>
            <person name="Perotto S."/>
        </authorList>
    </citation>
    <scope>NUCLEOTIDE SEQUENCE [LARGE SCALE GENOMIC DNA]</scope>
    <source>
        <strain evidence="2 3">UAMH 7357</strain>
    </source>
</reference>
<feature type="compositionally biased region" description="Low complexity" evidence="1">
    <location>
        <begin position="1"/>
        <end position="18"/>
    </location>
</feature>